<dbReference type="Pfam" id="PF12969">
    <property type="entry name" value="DUF3857"/>
    <property type="match status" value="1"/>
</dbReference>
<evidence type="ECO:0000256" key="1">
    <source>
        <dbReference type="SAM" id="SignalP"/>
    </source>
</evidence>
<keyword evidence="1" id="KW-0732">Signal</keyword>
<evidence type="ECO:0000313" key="4">
    <source>
        <dbReference type="Proteomes" id="UP000751614"/>
    </source>
</evidence>
<organism evidence="3 4">
    <name type="scientific">Flagellimonas algicola</name>
    <dbReference type="NCBI Taxonomy" id="2583815"/>
    <lineage>
        <taxon>Bacteria</taxon>
        <taxon>Pseudomonadati</taxon>
        <taxon>Bacteroidota</taxon>
        <taxon>Flavobacteriia</taxon>
        <taxon>Flavobacteriales</taxon>
        <taxon>Flavobacteriaceae</taxon>
        <taxon>Flagellimonas</taxon>
    </lineage>
</organism>
<comment type="caution">
    <text evidence="3">The sequence shown here is derived from an EMBL/GenBank/DDBJ whole genome shotgun (WGS) entry which is preliminary data.</text>
</comment>
<feature type="domain" description="DUF3857" evidence="2">
    <location>
        <begin position="72"/>
        <end position="200"/>
    </location>
</feature>
<feature type="chain" id="PRO_5047547339" evidence="1">
    <location>
        <begin position="27"/>
        <end position="672"/>
    </location>
</feature>
<dbReference type="Gene3D" id="2.60.120.1130">
    <property type="match status" value="1"/>
</dbReference>
<evidence type="ECO:0000259" key="2">
    <source>
        <dbReference type="Pfam" id="PF12969"/>
    </source>
</evidence>
<dbReference type="EMBL" id="VCNI01000002">
    <property type="protein sequence ID" value="TMU55561.1"/>
    <property type="molecule type" value="Genomic_DNA"/>
</dbReference>
<feature type="signal peptide" evidence="1">
    <location>
        <begin position="1"/>
        <end position="26"/>
    </location>
</feature>
<name>A0ABY2WM04_9FLAO</name>
<reference evidence="3 4" key="1">
    <citation type="submission" date="2019-05" db="EMBL/GenBank/DDBJ databases">
        <title>Flagellimonas sp. AsT0115, sp. nov., isolated from a marine red algae, Asparagopsis taxiformis.</title>
        <authorList>
            <person name="Kim J."/>
            <person name="Jeong S.E."/>
            <person name="Jeon C.O."/>
        </authorList>
    </citation>
    <scope>NUCLEOTIDE SEQUENCE [LARGE SCALE GENOMIC DNA]</scope>
    <source>
        <strain evidence="3 4">AsT0115</strain>
    </source>
</reference>
<accession>A0ABY2WM04</accession>
<protein>
    <submittedName>
        <fullName evidence="3">DUF3857 domain-containing protein</fullName>
    </submittedName>
</protein>
<proteinExistence type="predicted"/>
<dbReference type="Proteomes" id="UP000751614">
    <property type="component" value="Unassembled WGS sequence"/>
</dbReference>
<dbReference type="RefSeq" id="WP_138837841.1">
    <property type="nucleotide sequence ID" value="NZ_VCNI01000002.1"/>
</dbReference>
<keyword evidence="4" id="KW-1185">Reference proteome</keyword>
<dbReference type="Gene3D" id="2.60.40.3140">
    <property type="match status" value="1"/>
</dbReference>
<gene>
    <name evidence="3" type="ORF">FGG15_15450</name>
</gene>
<dbReference type="InterPro" id="IPR024618">
    <property type="entry name" value="DUF3857"/>
</dbReference>
<sequence>MTPLFLRKAKQLIPFLLLSFSSGIFAHDSIPKFDFAKHCKNADAYLLYSFTDVTYDKTWSGYTKYTSVNNKLVVNNSNGVDQFAYLNLSEYVSNNLYEIEVKTLKASGIVIELDSSQVFQRKSGFKRFGAINYPIPGVEPGDTIETKYVYSERPSFRQMTDFVNLYTNVPSLKSEYSIKSSSNLAVRYKGYNDFPEPEIVANDSLIYCVFSMEKIKGLHQNENTCLPCELPYMYYSMEKEEDEPRSWKDVYNQEFNVVTQPIAFDAQNASYYGRWKRGVIGEAKDSSKYHKFKLLHQDIMENMQMEAPKKSELLKSSGYFLKEKRMNPLSVRRLYRRMLEDLEIDYWAVFARSKRTGPIDPYYIRKGEFDHVFFAYKGDGEELNFLYPHDNYNRYQINEIPTSIYNSGAIITKPVLTRKIKKSDKFIKRNLELAEVDSVEVRGIKLPGTRVHQNYVKQIYYSTVDLEEKTIPTKYRFSVSGGMHTDLKSFFGMLNQDEEVSTYYDAKDEYEGNEDIIAIDTISEAKLKQEKPFGYTINAQGTLKQGVSFLNDSMASISLDKLIVHNQIESDQGTTDLSYYLDYCFTDYIMMIFKFPIDIDVLDIDSYNLDFKNDFGEYYFNLKMVGSNQITIQSNYKITKDKIPTNKYDALKELNEFVKNIKNRRIVVKLKK</sequence>
<evidence type="ECO:0000313" key="3">
    <source>
        <dbReference type="EMBL" id="TMU55561.1"/>
    </source>
</evidence>